<dbReference type="Proteomes" id="UP000606193">
    <property type="component" value="Unassembled WGS sequence"/>
</dbReference>
<dbReference type="PANTHER" id="PTHR42983">
    <property type="entry name" value="DINITROGENASE IRON-MOLYBDENUM COFACTOR PROTEIN-RELATED"/>
    <property type="match status" value="1"/>
</dbReference>
<evidence type="ECO:0000313" key="3">
    <source>
        <dbReference type="Proteomes" id="UP000606193"/>
    </source>
</evidence>
<dbReference type="Gene3D" id="3.30.420.130">
    <property type="entry name" value="Dinitrogenase iron-molybdenum cofactor biosynthesis domain"/>
    <property type="match status" value="1"/>
</dbReference>
<proteinExistence type="predicted"/>
<dbReference type="RefSeq" id="WP_330606019.1">
    <property type="nucleotide sequence ID" value="NZ_JACRSX010000026.1"/>
</dbReference>
<sequence>MITIYTKQTQIVDTNGQGHGALSSFLTEACVNVLICGGIGGGAQSALAEAGIQLLGGVSGNTDEAVRNYISGNLVYNPDVHCTHHDHEHTCGAHHCGEDKHGCAGNGSDC</sequence>
<dbReference type="InterPro" id="IPR036105">
    <property type="entry name" value="DiNase_FeMo-co_biosyn_sf"/>
</dbReference>
<feature type="domain" description="Dinitrogenase iron-molybdenum cofactor biosynthesis" evidence="1">
    <location>
        <begin position="10"/>
        <end position="70"/>
    </location>
</feature>
<comment type="caution">
    <text evidence="2">The sequence shown here is derived from an EMBL/GenBank/DDBJ whole genome shotgun (WGS) entry which is preliminary data.</text>
</comment>
<organism evidence="2 3">
    <name type="scientific">Jutongia huaianensis</name>
    <dbReference type="NCBI Taxonomy" id="2763668"/>
    <lineage>
        <taxon>Bacteria</taxon>
        <taxon>Bacillati</taxon>
        <taxon>Bacillota</taxon>
        <taxon>Clostridia</taxon>
        <taxon>Lachnospirales</taxon>
        <taxon>Lachnospiraceae</taxon>
        <taxon>Jutongia</taxon>
    </lineage>
</organism>
<evidence type="ECO:0000313" key="2">
    <source>
        <dbReference type="EMBL" id="MBC8563546.1"/>
    </source>
</evidence>
<dbReference type="EMBL" id="JACRSX010000026">
    <property type="protein sequence ID" value="MBC8563546.1"/>
    <property type="molecule type" value="Genomic_DNA"/>
</dbReference>
<name>A0ABR7N4I2_9FIRM</name>
<protein>
    <submittedName>
        <fullName evidence="2">NifB/NifX family molybdenum-iron cluster-binding protein</fullName>
    </submittedName>
</protein>
<dbReference type="Pfam" id="PF02579">
    <property type="entry name" value="Nitro_FeMo-Co"/>
    <property type="match status" value="1"/>
</dbReference>
<dbReference type="InterPro" id="IPR003731">
    <property type="entry name" value="Di-Nase_FeMo-co_biosynth"/>
</dbReference>
<gene>
    <name evidence="2" type="ORF">H8704_13095</name>
</gene>
<accession>A0ABR7N4I2</accession>
<reference evidence="2 3" key="1">
    <citation type="submission" date="2020-08" db="EMBL/GenBank/DDBJ databases">
        <title>Genome public.</title>
        <authorList>
            <person name="Liu C."/>
            <person name="Sun Q."/>
        </authorList>
    </citation>
    <scope>NUCLEOTIDE SEQUENCE [LARGE SCALE GENOMIC DNA]</scope>
    <source>
        <strain evidence="2 3">NSJ-37</strain>
    </source>
</reference>
<dbReference type="SUPFAM" id="SSF53146">
    <property type="entry name" value="Nitrogenase accessory factor-like"/>
    <property type="match status" value="1"/>
</dbReference>
<dbReference type="PANTHER" id="PTHR42983:SF1">
    <property type="entry name" value="IRON-MOLYBDENUM PROTEIN"/>
    <property type="match status" value="1"/>
</dbReference>
<evidence type="ECO:0000259" key="1">
    <source>
        <dbReference type="Pfam" id="PF02579"/>
    </source>
</evidence>
<keyword evidence="3" id="KW-1185">Reference proteome</keyword>